<dbReference type="Proteomes" id="UP000321393">
    <property type="component" value="Unassembled WGS sequence"/>
</dbReference>
<accession>A0A5A7U6F0</accession>
<organism evidence="1 2">
    <name type="scientific">Cucumis melo var. makuwa</name>
    <name type="common">Oriental melon</name>
    <dbReference type="NCBI Taxonomy" id="1194695"/>
    <lineage>
        <taxon>Eukaryota</taxon>
        <taxon>Viridiplantae</taxon>
        <taxon>Streptophyta</taxon>
        <taxon>Embryophyta</taxon>
        <taxon>Tracheophyta</taxon>
        <taxon>Spermatophyta</taxon>
        <taxon>Magnoliopsida</taxon>
        <taxon>eudicotyledons</taxon>
        <taxon>Gunneridae</taxon>
        <taxon>Pentapetalae</taxon>
        <taxon>rosids</taxon>
        <taxon>fabids</taxon>
        <taxon>Cucurbitales</taxon>
        <taxon>Cucurbitaceae</taxon>
        <taxon>Benincaseae</taxon>
        <taxon>Cucumis</taxon>
    </lineage>
</organism>
<reference evidence="1 2" key="1">
    <citation type="submission" date="2019-08" db="EMBL/GenBank/DDBJ databases">
        <title>Draft genome sequences of two oriental melons (Cucumis melo L. var makuwa).</title>
        <authorList>
            <person name="Kwon S.-Y."/>
        </authorList>
    </citation>
    <scope>NUCLEOTIDE SEQUENCE [LARGE SCALE GENOMIC DNA]</scope>
    <source>
        <strain evidence="2">cv. SW 3</strain>
        <tissue evidence="1">Leaf</tissue>
    </source>
</reference>
<evidence type="ECO:0000313" key="2">
    <source>
        <dbReference type="Proteomes" id="UP000321393"/>
    </source>
</evidence>
<comment type="caution">
    <text evidence="1">The sequence shown here is derived from an EMBL/GenBank/DDBJ whole genome shotgun (WGS) entry which is preliminary data.</text>
</comment>
<evidence type="ECO:0000313" key="1">
    <source>
        <dbReference type="EMBL" id="KAA0050828.1"/>
    </source>
</evidence>
<sequence>MSIVLDALKTRNLEIKKECKDRELLMTKGRSDKKSWKGKEKSFRMNSKGEARKCFLCHKGHFKKNFPLNKSKEASSSKHVAETSEANVIDGYESGYDSVEVLMMSYRDIHDAWIMDSGCTFHMAPNWIFFINFQKSDEEKSYWVMMVPMKSGYTIKFENGIMKVTKGSLVKLRGTSRNDLYVLEGTAVSVCSDSIASDSKKHRKDAMEAELSILQKNQTWSLVTKPPIQKLIQPKWFKSEGDSKPRYKARLVAKVLPAHRIKYRSNELKVNSG</sequence>
<gene>
    <name evidence="1" type="ORF">E6C27_scaffold404G00870</name>
</gene>
<dbReference type="AlphaFoldDB" id="A0A5A7U6F0"/>
<proteinExistence type="predicted"/>
<dbReference type="OrthoDB" id="1736601at2759"/>
<protein>
    <submittedName>
        <fullName evidence="1">Retrovirus-related Pol polyprotein from transposon TNT 1-94</fullName>
    </submittedName>
</protein>
<name>A0A5A7U6F0_CUCMM</name>
<dbReference type="EMBL" id="SSTE01011678">
    <property type="protein sequence ID" value="KAA0050828.1"/>
    <property type="molecule type" value="Genomic_DNA"/>
</dbReference>